<protein>
    <submittedName>
        <fullName evidence="2">Uncharacterized protein</fullName>
    </submittedName>
</protein>
<reference evidence="3" key="1">
    <citation type="submission" date="2014-03" db="EMBL/GenBank/DDBJ databases">
        <authorList>
            <person name="Aksoy S."/>
            <person name="Warren W."/>
            <person name="Wilson R.K."/>
        </authorList>
    </citation>
    <scope>NUCLEOTIDE SEQUENCE [LARGE SCALE GENOMIC DNA]</scope>
    <source>
        <strain evidence="3">IAEA</strain>
    </source>
</reference>
<evidence type="ECO:0000256" key="1">
    <source>
        <dbReference type="SAM" id="Phobius"/>
    </source>
</evidence>
<name>A0A1A9Z0K3_GLOPL</name>
<proteinExistence type="predicted"/>
<dbReference type="EnsemblMetazoa" id="GPAI000356-RA">
    <property type="protein sequence ID" value="GPAI000356-PA"/>
    <property type="gene ID" value="GPAI000356"/>
</dbReference>
<keyword evidence="3" id="KW-1185">Reference proteome</keyword>
<accession>A0A1A9Z0K3</accession>
<keyword evidence="1" id="KW-1133">Transmembrane helix</keyword>
<organism evidence="2 3">
    <name type="scientific">Glossina pallidipes</name>
    <name type="common">Tsetse fly</name>
    <dbReference type="NCBI Taxonomy" id="7398"/>
    <lineage>
        <taxon>Eukaryota</taxon>
        <taxon>Metazoa</taxon>
        <taxon>Ecdysozoa</taxon>
        <taxon>Arthropoda</taxon>
        <taxon>Hexapoda</taxon>
        <taxon>Insecta</taxon>
        <taxon>Pterygota</taxon>
        <taxon>Neoptera</taxon>
        <taxon>Endopterygota</taxon>
        <taxon>Diptera</taxon>
        <taxon>Brachycera</taxon>
        <taxon>Muscomorpha</taxon>
        <taxon>Hippoboscoidea</taxon>
        <taxon>Glossinidae</taxon>
        <taxon>Glossina</taxon>
    </lineage>
</organism>
<keyword evidence="1" id="KW-0472">Membrane</keyword>
<sequence>MVAIAINVVDVDVVINEIHINFMIIVIVAVIELSFPLSQLMPLANTDVGRGDVGNNSGGDSEYKLLFCGLLCFCWRMFHNYHKIRLTISDTKATACSLAIEPGGVARVKAAAVVT</sequence>
<reference evidence="2" key="2">
    <citation type="submission" date="2020-05" db="UniProtKB">
        <authorList>
            <consortium name="EnsemblMetazoa"/>
        </authorList>
    </citation>
    <scope>IDENTIFICATION</scope>
    <source>
        <strain evidence="2">IAEA</strain>
    </source>
</reference>
<feature type="transmembrane region" description="Helical" evidence="1">
    <location>
        <begin position="20"/>
        <end position="41"/>
    </location>
</feature>
<evidence type="ECO:0000313" key="2">
    <source>
        <dbReference type="EnsemblMetazoa" id="GPAI000356-PA"/>
    </source>
</evidence>
<dbReference type="AlphaFoldDB" id="A0A1A9Z0K3"/>
<keyword evidence="1" id="KW-0812">Transmembrane</keyword>
<evidence type="ECO:0000313" key="3">
    <source>
        <dbReference type="Proteomes" id="UP000092445"/>
    </source>
</evidence>
<dbReference type="Proteomes" id="UP000092445">
    <property type="component" value="Unassembled WGS sequence"/>
</dbReference>
<dbReference type="VEuPathDB" id="VectorBase:GPAI000356"/>